<dbReference type="Gene3D" id="3.40.430.10">
    <property type="entry name" value="Dihydrofolate Reductase, subunit A"/>
    <property type="match status" value="1"/>
</dbReference>
<dbReference type="InterPro" id="IPR024072">
    <property type="entry name" value="DHFR-like_dom_sf"/>
</dbReference>
<reference evidence="1 2" key="1">
    <citation type="submission" date="2014-03" db="EMBL/GenBank/DDBJ databases">
        <title>Whole genome sequence of Novosphingobium resinovorum KF1.</title>
        <authorList>
            <person name="Gan H.M."/>
            <person name="Gan H.Y."/>
            <person name="Chew T.H."/>
            <person name="Savka M.A."/>
        </authorList>
    </citation>
    <scope>NUCLEOTIDE SEQUENCE [LARGE SCALE GENOMIC DNA]</scope>
    <source>
        <strain evidence="1 2">KF1</strain>
    </source>
</reference>
<accession>A0A031K731</accession>
<dbReference type="SUPFAM" id="SSF53597">
    <property type="entry name" value="Dihydrofolate reductase-like"/>
    <property type="match status" value="1"/>
</dbReference>
<evidence type="ECO:0000313" key="1">
    <source>
        <dbReference type="EMBL" id="EZP84392.1"/>
    </source>
</evidence>
<proteinExistence type="predicted"/>
<dbReference type="STRING" id="158500.BES08_00810"/>
<protein>
    <submittedName>
        <fullName evidence="1">Riboflavin biosynthesis protein RibD</fullName>
    </submittedName>
</protein>
<gene>
    <name evidence="1" type="ORF">BV97_00143</name>
</gene>
<comment type="caution">
    <text evidence="1">The sequence shown here is derived from an EMBL/GenBank/DDBJ whole genome shotgun (WGS) entry which is preliminary data.</text>
</comment>
<organism evidence="1 2">
    <name type="scientific">Novosphingobium resinovorum</name>
    <dbReference type="NCBI Taxonomy" id="158500"/>
    <lineage>
        <taxon>Bacteria</taxon>
        <taxon>Pseudomonadati</taxon>
        <taxon>Pseudomonadota</taxon>
        <taxon>Alphaproteobacteria</taxon>
        <taxon>Sphingomonadales</taxon>
        <taxon>Sphingomonadaceae</taxon>
        <taxon>Novosphingobium</taxon>
    </lineage>
</organism>
<evidence type="ECO:0000313" key="2">
    <source>
        <dbReference type="Proteomes" id="UP000024329"/>
    </source>
</evidence>
<dbReference type="eggNOG" id="COG0262">
    <property type="taxonomic scope" value="Bacteria"/>
</dbReference>
<sequence>MGRLIVDAASSLDGFWADARGRSVFCTSELHGSGLSGKLDKVCGAVVMSRRSFELSEDTGWIADAYSGKTPVFVVTDAPLAIPLLGEFHFVPTYAEAFVAAQDAAGDSAVLVVGEAGAVNAALRSGHADEIWLRMMSRTLGNGAALFEDDIPVENYFVSELDTTADAVHMHLERKLEA</sequence>
<dbReference type="PATRIC" id="fig|158500.4.peg.151"/>
<dbReference type="Proteomes" id="UP000024329">
    <property type="component" value="Unassembled WGS sequence"/>
</dbReference>
<dbReference type="EMBL" id="JFYZ01000001">
    <property type="protein sequence ID" value="EZP84392.1"/>
    <property type="molecule type" value="Genomic_DNA"/>
</dbReference>
<dbReference type="RefSeq" id="WP_036522510.1">
    <property type="nucleotide sequence ID" value="NZ_JFYZ01000001.1"/>
</dbReference>
<name>A0A031K731_9SPHN</name>
<dbReference type="AlphaFoldDB" id="A0A031K731"/>